<evidence type="ECO:0000313" key="2">
    <source>
        <dbReference type="EMBL" id="NGN69395.1"/>
    </source>
</evidence>
<dbReference type="InterPro" id="IPR018247">
    <property type="entry name" value="EF_Hand_1_Ca_BS"/>
</dbReference>
<comment type="caution">
    <text evidence="2">The sequence shown here is derived from an EMBL/GenBank/DDBJ whole genome shotgun (WGS) entry which is preliminary data.</text>
</comment>
<dbReference type="AlphaFoldDB" id="A0A6G4UAY3"/>
<dbReference type="EMBL" id="JAAKZV010000290">
    <property type="protein sequence ID" value="NGN69395.1"/>
    <property type="molecule type" value="Genomic_DNA"/>
</dbReference>
<dbReference type="InterPro" id="IPR002048">
    <property type="entry name" value="EF_hand_dom"/>
</dbReference>
<sequence length="189" mass="21450">MSPAMDDLLRWKLLRWFDCLDTNRDGCLESADYELAARRLARAFHHRPESREHRRLRARYLRLWALHEAAGATGASKDAFAQQLAAALTGRRRAFTASLNALCCALVEIADTDGDDRVSEREYRVLLTAGFGLRSEHDLQSAYRMLDRDQSGELEHNELHAAVLEFFTSTDRSAPGNWLLGPPPEGLRR</sequence>
<dbReference type="PROSITE" id="PS00018">
    <property type="entry name" value="EF_HAND_1"/>
    <property type="match status" value="3"/>
</dbReference>
<proteinExistence type="predicted"/>
<dbReference type="Pfam" id="PF13202">
    <property type="entry name" value="EF-hand_5"/>
    <property type="match status" value="1"/>
</dbReference>
<name>A0A6G4UAY3_9ACTN</name>
<dbReference type="SUPFAM" id="SSF47473">
    <property type="entry name" value="EF-hand"/>
    <property type="match status" value="1"/>
</dbReference>
<evidence type="ECO:0000259" key="1">
    <source>
        <dbReference type="PROSITE" id="PS50222"/>
    </source>
</evidence>
<accession>A0A6G4UAY3</accession>
<dbReference type="Proteomes" id="UP000481583">
    <property type="component" value="Unassembled WGS sequence"/>
</dbReference>
<reference evidence="2 3" key="1">
    <citation type="submission" date="2020-02" db="EMBL/GenBank/DDBJ databases">
        <title>Whole-genome analyses of novel actinobacteria.</title>
        <authorList>
            <person name="Sahin N."/>
        </authorList>
    </citation>
    <scope>NUCLEOTIDE SEQUENCE [LARGE SCALE GENOMIC DNA]</scope>
    <source>
        <strain evidence="2 3">A7024</strain>
    </source>
</reference>
<dbReference type="InterPro" id="IPR011992">
    <property type="entry name" value="EF-hand-dom_pair"/>
</dbReference>
<protein>
    <submittedName>
        <fullName evidence="2">EF-hand domain-containing protein</fullName>
    </submittedName>
</protein>
<dbReference type="PROSITE" id="PS50222">
    <property type="entry name" value="EF_HAND_2"/>
    <property type="match status" value="1"/>
</dbReference>
<gene>
    <name evidence="2" type="ORF">G5C51_36595</name>
</gene>
<keyword evidence="3" id="KW-1185">Reference proteome</keyword>
<feature type="domain" description="EF-hand" evidence="1">
    <location>
        <begin position="134"/>
        <end position="169"/>
    </location>
</feature>
<dbReference type="RefSeq" id="WP_165244295.1">
    <property type="nucleotide sequence ID" value="NZ_JAAKZV010000290.1"/>
</dbReference>
<evidence type="ECO:0000313" key="3">
    <source>
        <dbReference type="Proteomes" id="UP000481583"/>
    </source>
</evidence>
<dbReference type="SMART" id="SM00054">
    <property type="entry name" value="EFh"/>
    <property type="match status" value="3"/>
</dbReference>
<dbReference type="Gene3D" id="1.10.238.10">
    <property type="entry name" value="EF-hand"/>
    <property type="match status" value="1"/>
</dbReference>
<organism evidence="2 3">
    <name type="scientific">Streptomyces coryli</name>
    <dbReference type="NCBI Taxonomy" id="1128680"/>
    <lineage>
        <taxon>Bacteria</taxon>
        <taxon>Bacillati</taxon>
        <taxon>Actinomycetota</taxon>
        <taxon>Actinomycetes</taxon>
        <taxon>Kitasatosporales</taxon>
        <taxon>Streptomycetaceae</taxon>
        <taxon>Streptomyces</taxon>
    </lineage>
</organism>
<dbReference type="GO" id="GO:0005509">
    <property type="term" value="F:calcium ion binding"/>
    <property type="evidence" value="ECO:0007669"/>
    <property type="project" value="InterPro"/>
</dbReference>